<comment type="caution">
    <text evidence="1">The sequence shown here is derived from an EMBL/GenBank/DDBJ whole genome shotgun (WGS) entry which is preliminary data.</text>
</comment>
<gene>
    <name evidence="1" type="ORF">RF11_07639</name>
</gene>
<organism evidence="1 2">
    <name type="scientific">Thelohanellus kitauei</name>
    <name type="common">Myxosporean</name>
    <dbReference type="NCBI Taxonomy" id="669202"/>
    <lineage>
        <taxon>Eukaryota</taxon>
        <taxon>Metazoa</taxon>
        <taxon>Cnidaria</taxon>
        <taxon>Myxozoa</taxon>
        <taxon>Myxosporea</taxon>
        <taxon>Bivalvulida</taxon>
        <taxon>Platysporina</taxon>
        <taxon>Myxobolidae</taxon>
        <taxon>Thelohanellus</taxon>
    </lineage>
</organism>
<proteinExistence type="predicted"/>
<evidence type="ECO:0000313" key="1">
    <source>
        <dbReference type="EMBL" id="KII60213.1"/>
    </source>
</evidence>
<protein>
    <submittedName>
        <fullName evidence="1">Uncharacterized protein</fullName>
    </submittedName>
</protein>
<keyword evidence="2" id="KW-1185">Reference proteome</keyword>
<dbReference type="EMBL" id="JWZT01005753">
    <property type="protein sequence ID" value="KII60213.1"/>
    <property type="molecule type" value="Genomic_DNA"/>
</dbReference>
<evidence type="ECO:0000313" key="2">
    <source>
        <dbReference type="Proteomes" id="UP000031668"/>
    </source>
</evidence>
<dbReference type="AlphaFoldDB" id="A0A0C2I4Z3"/>
<name>A0A0C2I4Z3_THEKT</name>
<sequence>MAKIELKLYDSLNDLAIQLPFFEITLSAWRYDCGLFGPWHEMAQTLLVYEDNSEFFVLEILIIDDFYDVSTVSVFVVVDGEQPKALDSNQFRVKNLNFVKRSDIDINKYNAIPLFQIDETIEIIDTPGMVVMYIRNFYMNELISFNFHGIIPYGENNQLEVIELLNRTAIIVYQPNNLNRVSVEN</sequence>
<dbReference type="Proteomes" id="UP000031668">
    <property type="component" value="Unassembled WGS sequence"/>
</dbReference>
<accession>A0A0C2I4Z3</accession>
<reference evidence="1 2" key="1">
    <citation type="journal article" date="2014" name="Genome Biol. Evol.">
        <title>The genome of the myxosporean Thelohanellus kitauei shows adaptations to nutrient acquisition within its fish host.</title>
        <authorList>
            <person name="Yang Y."/>
            <person name="Xiong J."/>
            <person name="Zhou Z."/>
            <person name="Huo F."/>
            <person name="Miao W."/>
            <person name="Ran C."/>
            <person name="Liu Y."/>
            <person name="Zhang J."/>
            <person name="Feng J."/>
            <person name="Wang M."/>
            <person name="Wang M."/>
            <person name="Wang L."/>
            <person name="Yao B."/>
        </authorList>
    </citation>
    <scope>NUCLEOTIDE SEQUENCE [LARGE SCALE GENOMIC DNA]</scope>
    <source>
        <strain evidence="1">Wuqing</strain>
    </source>
</reference>